<dbReference type="eggNOG" id="COG3735">
    <property type="taxonomic scope" value="Bacteria"/>
</dbReference>
<gene>
    <name evidence="2" type="ORF">HR45_14475</name>
</gene>
<dbReference type="PANTHER" id="PTHR40590:SF1">
    <property type="entry name" value="CYTOPLASMIC PROTEIN"/>
    <property type="match status" value="1"/>
</dbReference>
<dbReference type="STRING" id="1515746.HR45_14475"/>
<protein>
    <recommendedName>
        <fullName evidence="4">Polysaccharide biosynthesis protein GumN</fullName>
    </recommendedName>
</protein>
<organism evidence="2 3">
    <name type="scientific">Shewanella mangrovi</name>
    <dbReference type="NCBI Taxonomy" id="1515746"/>
    <lineage>
        <taxon>Bacteria</taxon>
        <taxon>Pseudomonadati</taxon>
        <taxon>Pseudomonadota</taxon>
        <taxon>Gammaproteobacteria</taxon>
        <taxon>Alteromonadales</taxon>
        <taxon>Shewanellaceae</taxon>
        <taxon>Shewanella</taxon>
    </lineage>
</organism>
<evidence type="ECO:0000313" key="3">
    <source>
        <dbReference type="Proteomes" id="UP000029264"/>
    </source>
</evidence>
<dbReference type="InterPro" id="IPR002816">
    <property type="entry name" value="TraB/PrgY/GumN_fam"/>
</dbReference>
<dbReference type="EMBL" id="JPEO01000012">
    <property type="protein sequence ID" value="KFZ36818.1"/>
    <property type="molecule type" value="Genomic_DNA"/>
</dbReference>
<keyword evidence="3" id="KW-1185">Reference proteome</keyword>
<sequence>MTATRRWLTVICSVALFFSSALWANTPVSPVFYQVNFQGKTAWLLGSFHVGKAEFYPLPSNISDAYASAGALVLEVDVRDPAAIGLMRKYGMTPATPDAKTKAAVDNYCADKPYCDQFTKLSPWLQALQFTMLRLSQNGYSADYGTETQLIKQLGQRPLLALETAESQVEMLSSINIKTQWAMVRDAVSAPDSDLAQLVDAWKTGNAKKLSQLSEAELQRQGGTELVKTVLWDRNRVMASGVLNYLNAADKPLFVAVGAGHLVGEHSVVQLLQKAGAKVRDCNQQQCSPKG</sequence>
<comment type="caution">
    <text evidence="2">The sequence shown here is derived from an EMBL/GenBank/DDBJ whole genome shotgun (WGS) entry which is preliminary data.</text>
</comment>
<accession>A0A094LNW8</accession>
<evidence type="ECO:0000313" key="2">
    <source>
        <dbReference type="EMBL" id="KFZ36818.1"/>
    </source>
</evidence>
<dbReference type="Pfam" id="PF01963">
    <property type="entry name" value="TraB_PrgY_gumN"/>
    <property type="match status" value="1"/>
</dbReference>
<keyword evidence="1" id="KW-0732">Signal</keyword>
<dbReference type="AlphaFoldDB" id="A0A094LNW8"/>
<dbReference type="InterPro" id="IPR047111">
    <property type="entry name" value="YbaP-like"/>
</dbReference>
<proteinExistence type="predicted"/>
<dbReference type="Proteomes" id="UP000029264">
    <property type="component" value="Unassembled WGS sequence"/>
</dbReference>
<dbReference type="PANTHER" id="PTHR40590">
    <property type="entry name" value="CYTOPLASMIC PROTEIN-RELATED"/>
    <property type="match status" value="1"/>
</dbReference>
<reference evidence="2 3" key="1">
    <citation type="submission" date="2014-06" db="EMBL/GenBank/DDBJ databases">
        <title>Shewanella sp. YQH10.</title>
        <authorList>
            <person name="Liu Y."/>
            <person name="Zeng R."/>
        </authorList>
    </citation>
    <scope>NUCLEOTIDE SEQUENCE [LARGE SCALE GENOMIC DNA]</scope>
    <source>
        <strain evidence="2 3">YQH10</strain>
    </source>
</reference>
<evidence type="ECO:0000256" key="1">
    <source>
        <dbReference type="SAM" id="SignalP"/>
    </source>
</evidence>
<dbReference type="OrthoDB" id="357294at2"/>
<dbReference type="RefSeq" id="WP_037444119.1">
    <property type="nucleotide sequence ID" value="NZ_JPEO01000012.1"/>
</dbReference>
<feature type="chain" id="PRO_5001907043" description="Polysaccharide biosynthesis protein GumN" evidence="1">
    <location>
        <begin position="25"/>
        <end position="291"/>
    </location>
</feature>
<dbReference type="CDD" id="cd14789">
    <property type="entry name" value="Tiki"/>
    <property type="match status" value="1"/>
</dbReference>
<name>A0A094LNW8_9GAMM</name>
<evidence type="ECO:0008006" key="4">
    <source>
        <dbReference type="Google" id="ProtNLM"/>
    </source>
</evidence>
<feature type="signal peptide" evidence="1">
    <location>
        <begin position="1"/>
        <end position="24"/>
    </location>
</feature>